<dbReference type="SUPFAM" id="SSF53254">
    <property type="entry name" value="Phosphoglycerate mutase-like"/>
    <property type="match status" value="1"/>
</dbReference>
<feature type="binding site" evidence="2">
    <location>
        <begin position="108"/>
        <end position="111"/>
    </location>
    <ligand>
        <name>substrate</name>
    </ligand>
</feature>
<evidence type="ECO:0000256" key="1">
    <source>
        <dbReference type="ARBA" id="ARBA00022801"/>
    </source>
</evidence>
<evidence type="ECO:0008006" key="5">
    <source>
        <dbReference type="Google" id="ProtNLM"/>
    </source>
</evidence>
<dbReference type="GO" id="GO:0005829">
    <property type="term" value="C:cytosol"/>
    <property type="evidence" value="ECO:0000318"/>
    <property type="project" value="GO_Central"/>
</dbReference>
<dbReference type="InParanoid" id="A0A803SZS7"/>
<name>A0A803SZS7_ANOCA</name>
<dbReference type="PANTHER" id="PTHR46517">
    <property type="entry name" value="FRUCTOSE-2,6-BISPHOSPHATASE TIGAR"/>
    <property type="match status" value="1"/>
</dbReference>
<reference evidence="3" key="2">
    <citation type="submission" date="2025-08" db="UniProtKB">
        <authorList>
            <consortium name="Ensembl"/>
        </authorList>
    </citation>
    <scope>IDENTIFICATION</scope>
</reference>
<dbReference type="Gene3D" id="3.40.50.1240">
    <property type="entry name" value="Phosphoglycerate mutase-like"/>
    <property type="match status" value="1"/>
</dbReference>
<protein>
    <recommendedName>
        <fullName evidence="5">Fructose-2,6-bisphosphatase TIGAR</fullName>
    </recommendedName>
</protein>
<gene>
    <name evidence="3" type="primary">tigar</name>
</gene>
<dbReference type="GO" id="GO:0004331">
    <property type="term" value="F:fructose-2,6-bisphosphate 2-phosphatase activity"/>
    <property type="evidence" value="ECO:0000318"/>
    <property type="project" value="GO_Central"/>
</dbReference>
<dbReference type="InterPro" id="IPR051695">
    <property type="entry name" value="Phosphoglycerate_Mutase"/>
</dbReference>
<dbReference type="AlphaFoldDB" id="A0A803SZS7"/>
<dbReference type="CDD" id="cd07067">
    <property type="entry name" value="HP_PGM_like"/>
    <property type="match status" value="1"/>
</dbReference>
<keyword evidence="4" id="KW-1185">Reference proteome</keyword>
<dbReference type="InterPro" id="IPR029033">
    <property type="entry name" value="His_PPase_superfam"/>
</dbReference>
<dbReference type="PANTHER" id="PTHR46517:SF1">
    <property type="entry name" value="FRUCTOSE-2,6-BISPHOSPHATASE TIGAR"/>
    <property type="match status" value="1"/>
</dbReference>
<organism evidence="3 4">
    <name type="scientific">Anolis carolinensis</name>
    <name type="common">Green anole</name>
    <name type="synonym">American chameleon</name>
    <dbReference type="NCBI Taxonomy" id="28377"/>
    <lineage>
        <taxon>Eukaryota</taxon>
        <taxon>Metazoa</taxon>
        <taxon>Chordata</taxon>
        <taxon>Craniata</taxon>
        <taxon>Vertebrata</taxon>
        <taxon>Euteleostomi</taxon>
        <taxon>Lepidosauria</taxon>
        <taxon>Squamata</taxon>
        <taxon>Bifurcata</taxon>
        <taxon>Unidentata</taxon>
        <taxon>Episquamata</taxon>
        <taxon>Toxicofera</taxon>
        <taxon>Iguania</taxon>
        <taxon>Dactyloidae</taxon>
        <taxon>Anolis</taxon>
    </lineage>
</organism>
<accession>A0A803SZS7</accession>
<sequence length="293" mass="32836">MLFLISKGFPLKLFYTYLYILVTLCSVSFSGETRYNKEKILQGQGVNEPLSETGFSQASAAGIYLSNTRFTHVFSSDLLRAKQTTDSILAKSQFCKDISVNYDARLRERKYGVAEGKPLSNLKAMAKGAGEQCPSYTPPGGETLDEVNDRCKDFFEYLCQLISQERCLEKQSSPSTEGTDTEIEGRSATSLTSYGCRMEFHSESDRADKGMDANVLVVSHGAYMRNWIGYFISNLECTLPDTVTKTELSSVSPNTGISQFIIKFEMRKMFRPQIHCICLNRGDHLMGLTHENV</sequence>
<dbReference type="Ensembl" id="ENSACAT00000043476.1">
    <property type="protein sequence ID" value="ENSACAP00000028467.1"/>
    <property type="gene ID" value="ENSACAG00000042667.1"/>
</dbReference>
<evidence type="ECO:0000256" key="2">
    <source>
        <dbReference type="PIRSR" id="PIRSR613078-2"/>
    </source>
</evidence>
<reference evidence="3" key="3">
    <citation type="submission" date="2025-09" db="UniProtKB">
        <authorList>
            <consortium name="Ensembl"/>
        </authorList>
    </citation>
    <scope>IDENTIFICATION</scope>
</reference>
<dbReference type="Pfam" id="PF00300">
    <property type="entry name" value="His_Phos_1"/>
    <property type="match status" value="1"/>
</dbReference>
<dbReference type="Proteomes" id="UP000001646">
    <property type="component" value="Chromosome 5"/>
</dbReference>
<dbReference type="GO" id="GO:0043456">
    <property type="term" value="P:regulation of pentose-phosphate shunt"/>
    <property type="evidence" value="ECO:0000318"/>
    <property type="project" value="GO_Central"/>
</dbReference>
<evidence type="ECO:0000313" key="4">
    <source>
        <dbReference type="Proteomes" id="UP000001646"/>
    </source>
</evidence>
<dbReference type="InterPro" id="IPR013078">
    <property type="entry name" value="His_Pase_superF_clade-1"/>
</dbReference>
<feature type="binding site" evidence="2">
    <location>
        <position position="80"/>
    </location>
    <ligand>
        <name>substrate</name>
    </ligand>
</feature>
<dbReference type="GeneTree" id="ENSGT00940000163946"/>
<evidence type="ECO:0000313" key="3">
    <source>
        <dbReference type="Ensembl" id="ENSACAP00000028467.1"/>
    </source>
</evidence>
<dbReference type="GO" id="GO:0045820">
    <property type="term" value="P:negative regulation of glycolytic process"/>
    <property type="evidence" value="ECO:0000318"/>
    <property type="project" value="GO_Central"/>
</dbReference>
<dbReference type="SMART" id="SM00855">
    <property type="entry name" value="PGAM"/>
    <property type="match status" value="1"/>
</dbReference>
<proteinExistence type="predicted"/>
<keyword evidence="1" id="KW-0378">Hydrolase</keyword>
<reference evidence="3 4" key="1">
    <citation type="submission" date="2009-12" db="EMBL/GenBank/DDBJ databases">
        <title>The Genome Sequence of Anolis carolinensis (Green Anole Lizard).</title>
        <authorList>
            <consortium name="The Genome Sequencing Platform"/>
            <person name="Di Palma F."/>
            <person name="Alfoldi J."/>
            <person name="Heiman D."/>
            <person name="Young S."/>
            <person name="Grabherr M."/>
            <person name="Johnson J."/>
            <person name="Lander E.S."/>
            <person name="Lindblad-Toh K."/>
        </authorList>
    </citation>
    <scope>NUCLEOTIDE SEQUENCE [LARGE SCALE GENOMIC DNA]</scope>
    <source>
        <strain evidence="3 4">JBL SC #1</strain>
    </source>
</reference>